<dbReference type="AlphaFoldDB" id="A0A1F4SQC2"/>
<comment type="caution">
    <text evidence="2">The sequence shown here is derived from an EMBL/GenBank/DDBJ whole genome shotgun (WGS) entry which is preliminary data.</text>
</comment>
<organism evidence="2 3">
    <name type="scientific">candidate division WOR-1 bacterium RIFOXYB2_FULL_37_13</name>
    <dbReference type="NCBI Taxonomy" id="1802579"/>
    <lineage>
        <taxon>Bacteria</taxon>
        <taxon>Bacillati</taxon>
        <taxon>Saganbacteria</taxon>
    </lineage>
</organism>
<dbReference type="InterPro" id="IPR001173">
    <property type="entry name" value="Glyco_trans_2-like"/>
</dbReference>
<evidence type="ECO:0000313" key="2">
    <source>
        <dbReference type="EMBL" id="OGC22547.1"/>
    </source>
</evidence>
<dbReference type="SUPFAM" id="SSF53448">
    <property type="entry name" value="Nucleotide-diphospho-sugar transferases"/>
    <property type="match status" value="1"/>
</dbReference>
<dbReference type="Pfam" id="PF00535">
    <property type="entry name" value="Glycos_transf_2"/>
    <property type="match status" value="1"/>
</dbReference>
<dbReference type="Proteomes" id="UP000178417">
    <property type="component" value="Unassembled WGS sequence"/>
</dbReference>
<dbReference type="PANTHER" id="PTHR22916">
    <property type="entry name" value="GLYCOSYLTRANSFERASE"/>
    <property type="match status" value="1"/>
</dbReference>
<name>A0A1F4SQC2_UNCSA</name>
<feature type="domain" description="Glycosyltransferase 2-like" evidence="1">
    <location>
        <begin position="3"/>
        <end position="124"/>
    </location>
</feature>
<dbReference type="InterPro" id="IPR029044">
    <property type="entry name" value="Nucleotide-diphossugar_trans"/>
</dbReference>
<dbReference type="GO" id="GO:0016758">
    <property type="term" value="F:hexosyltransferase activity"/>
    <property type="evidence" value="ECO:0007669"/>
    <property type="project" value="UniProtKB-ARBA"/>
</dbReference>
<sequence length="262" mass="30411">MISVITICKNSEAIIAETMRSVLTQTYPDLEYIIIDGKSTDNTLAIIKLIATEYPLRTIKIVSEADCGISDAMNKGIKYANGELIAHLHAGDRYINNDVISKVMASYYEKNWRWAVAGSIVIDASGKPLHVYKANPDYKTLLAKNCIPHQSTFLVKDVFDKHGLFDVNYKQAMDYEYWLRIAFKGSEKYTVLPFDTTYFLDGGKSSNIFELLRYLKKIRNKMHEYGYISSRVENYLFLVRVFLFYCFYNFKKRIKLRRQIKC</sequence>
<evidence type="ECO:0000313" key="3">
    <source>
        <dbReference type="Proteomes" id="UP000178417"/>
    </source>
</evidence>
<gene>
    <name evidence="2" type="ORF">A2310_07250</name>
</gene>
<evidence type="ECO:0000259" key="1">
    <source>
        <dbReference type="Pfam" id="PF00535"/>
    </source>
</evidence>
<dbReference type="CDD" id="cd06433">
    <property type="entry name" value="GT_2_WfgS_like"/>
    <property type="match status" value="1"/>
</dbReference>
<accession>A0A1F4SQC2</accession>
<dbReference type="PANTHER" id="PTHR22916:SF3">
    <property type="entry name" value="UDP-GLCNAC:BETAGAL BETA-1,3-N-ACETYLGLUCOSAMINYLTRANSFERASE-LIKE PROTEIN 1"/>
    <property type="match status" value="1"/>
</dbReference>
<proteinExistence type="predicted"/>
<reference evidence="2 3" key="1">
    <citation type="journal article" date="2016" name="Nat. Commun.">
        <title>Thousands of microbial genomes shed light on interconnected biogeochemical processes in an aquifer system.</title>
        <authorList>
            <person name="Anantharaman K."/>
            <person name="Brown C.T."/>
            <person name="Hug L.A."/>
            <person name="Sharon I."/>
            <person name="Castelle C.J."/>
            <person name="Probst A.J."/>
            <person name="Thomas B.C."/>
            <person name="Singh A."/>
            <person name="Wilkins M.J."/>
            <person name="Karaoz U."/>
            <person name="Brodie E.L."/>
            <person name="Williams K.H."/>
            <person name="Hubbard S.S."/>
            <person name="Banfield J.F."/>
        </authorList>
    </citation>
    <scope>NUCLEOTIDE SEQUENCE [LARGE SCALE GENOMIC DNA]</scope>
</reference>
<protein>
    <recommendedName>
        <fullName evidence="1">Glycosyltransferase 2-like domain-containing protein</fullName>
    </recommendedName>
</protein>
<dbReference type="STRING" id="1802579.A2310_07250"/>
<dbReference type="EMBL" id="MEUB01000027">
    <property type="protein sequence ID" value="OGC22547.1"/>
    <property type="molecule type" value="Genomic_DNA"/>
</dbReference>
<dbReference type="Gene3D" id="3.90.550.10">
    <property type="entry name" value="Spore Coat Polysaccharide Biosynthesis Protein SpsA, Chain A"/>
    <property type="match status" value="1"/>
</dbReference>